<dbReference type="Gene3D" id="2.70.70.10">
    <property type="entry name" value="Glucose Permease (Domain IIA)"/>
    <property type="match status" value="1"/>
</dbReference>
<gene>
    <name evidence="4" type="ORF">ENX03_08920</name>
</gene>
<accession>A0A7C3R0E2</accession>
<dbReference type="InterPro" id="IPR050570">
    <property type="entry name" value="Cell_wall_metabolism_enzyme"/>
</dbReference>
<sequence length="399" mass="46452">MFFIRPYAYLTLILSMIGWVSNPVKGLFIAQADATPLTQKELKKEIADHKKEYEKLKKKLIQNKKLEKKYMNKQDDLKFRMLELRMDKEKLHMMIEQNHMNEIRFSRMLSQLNRQIHHEKLSLKSHQTSAGIQEETLLHNALTEYLVAKDITSDNPAQIISLWVTNASLQQMRRKISRDKVQEFSTSMKVDALFRKRDHVLHREKRRRREESDEKYQMELIRRQIVSLKARAEGIEKKNKILMTKTENLLGLIRHLRLVERRNRVRYAHHFSPVKLRIRGLLWPVNGKIIEPFGRFHDGVDIAASSGIAVKSAEKGRVLFARHYTGYGKLVIINHGRHVYSLYGHMKTISVKEGEIVRKGQNLGTAGGGGTNGHSTVFFGLTHFGNPVNPIPYLGKREY</sequence>
<evidence type="ECO:0000256" key="1">
    <source>
        <dbReference type="ARBA" id="ARBA00022729"/>
    </source>
</evidence>
<dbReference type="PANTHER" id="PTHR21666:SF289">
    <property type="entry name" value="L-ALA--D-GLU ENDOPEPTIDASE"/>
    <property type="match status" value="1"/>
</dbReference>
<feature type="coiled-coil region" evidence="2">
    <location>
        <begin position="39"/>
        <end position="76"/>
    </location>
</feature>
<comment type="caution">
    <text evidence="4">The sequence shown here is derived from an EMBL/GenBank/DDBJ whole genome shotgun (WGS) entry which is preliminary data.</text>
</comment>
<dbReference type="Pfam" id="PF01551">
    <property type="entry name" value="Peptidase_M23"/>
    <property type="match status" value="1"/>
</dbReference>
<organism evidence="4">
    <name type="scientific">Leptospirillum ferriphilum</name>
    <dbReference type="NCBI Taxonomy" id="178606"/>
    <lineage>
        <taxon>Bacteria</taxon>
        <taxon>Pseudomonadati</taxon>
        <taxon>Nitrospirota</taxon>
        <taxon>Nitrospiria</taxon>
        <taxon>Nitrospirales</taxon>
        <taxon>Nitrospiraceae</taxon>
        <taxon>Leptospirillum</taxon>
    </lineage>
</organism>
<evidence type="ECO:0000256" key="2">
    <source>
        <dbReference type="SAM" id="Coils"/>
    </source>
</evidence>
<dbReference type="InterPro" id="IPR011055">
    <property type="entry name" value="Dup_hybrid_motif"/>
</dbReference>
<dbReference type="EMBL" id="DTMM01000186">
    <property type="protein sequence ID" value="HFT94034.1"/>
    <property type="molecule type" value="Genomic_DNA"/>
</dbReference>
<dbReference type="SUPFAM" id="SSF51261">
    <property type="entry name" value="Duplicated hybrid motif"/>
    <property type="match status" value="1"/>
</dbReference>
<dbReference type="GO" id="GO:0004222">
    <property type="term" value="F:metalloendopeptidase activity"/>
    <property type="evidence" value="ECO:0007669"/>
    <property type="project" value="TreeGrafter"/>
</dbReference>
<dbReference type="CDD" id="cd12797">
    <property type="entry name" value="M23_peptidase"/>
    <property type="match status" value="1"/>
</dbReference>
<evidence type="ECO:0000259" key="3">
    <source>
        <dbReference type="Pfam" id="PF01551"/>
    </source>
</evidence>
<evidence type="ECO:0000313" key="4">
    <source>
        <dbReference type="EMBL" id="HFT94034.1"/>
    </source>
</evidence>
<reference evidence="4" key="1">
    <citation type="journal article" date="2020" name="mSystems">
        <title>Genome- and Community-Level Interaction Insights into Carbon Utilization and Element Cycling Functions of Hydrothermarchaeota in Hydrothermal Sediment.</title>
        <authorList>
            <person name="Zhou Z."/>
            <person name="Liu Y."/>
            <person name="Xu W."/>
            <person name="Pan J."/>
            <person name="Luo Z.H."/>
            <person name="Li M."/>
        </authorList>
    </citation>
    <scope>NUCLEOTIDE SEQUENCE [LARGE SCALE GENOMIC DNA]</scope>
    <source>
        <strain evidence="4">SpSt-902</strain>
    </source>
</reference>
<proteinExistence type="predicted"/>
<dbReference type="InterPro" id="IPR016047">
    <property type="entry name" value="M23ase_b-sheet_dom"/>
</dbReference>
<dbReference type="AlphaFoldDB" id="A0A7C3R0E2"/>
<dbReference type="PANTHER" id="PTHR21666">
    <property type="entry name" value="PEPTIDASE-RELATED"/>
    <property type="match status" value="1"/>
</dbReference>
<keyword evidence="1" id="KW-0732">Signal</keyword>
<name>A0A7C3R0E2_9BACT</name>
<keyword evidence="2" id="KW-0175">Coiled coil</keyword>
<protein>
    <recommendedName>
        <fullName evidence="3">M23ase beta-sheet core domain-containing protein</fullName>
    </recommendedName>
</protein>
<feature type="domain" description="M23ase beta-sheet core" evidence="3">
    <location>
        <begin position="295"/>
        <end position="390"/>
    </location>
</feature>